<dbReference type="Proteomes" id="UP000015103">
    <property type="component" value="Unassembled WGS sequence"/>
</dbReference>
<reference evidence="1" key="1">
    <citation type="submission" date="2015-05" db="UniProtKB">
        <authorList>
            <consortium name="EnsemblMetazoa"/>
        </authorList>
    </citation>
    <scope>IDENTIFICATION</scope>
</reference>
<proteinExistence type="predicted"/>
<evidence type="ECO:0000313" key="2">
    <source>
        <dbReference type="Proteomes" id="UP000015103"/>
    </source>
</evidence>
<organism evidence="1 2">
    <name type="scientific">Rhodnius prolixus</name>
    <name type="common">Triatomid bug</name>
    <dbReference type="NCBI Taxonomy" id="13249"/>
    <lineage>
        <taxon>Eukaryota</taxon>
        <taxon>Metazoa</taxon>
        <taxon>Ecdysozoa</taxon>
        <taxon>Arthropoda</taxon>
        <taxon>Hexapoda</taxon>
        <taxon>Insecta</taxon>
        <taxon>Pterygota</taxon>
        <taxon>Neoptera</taxon>
        <taxon>Paraneoptera</taxon>
        <taxon>Hemiptera</taxon>
        <taxon>Heteroptera</taxon>
        <taxon>Panheteroptera</taxon>
        <taxon>Cimicomorpha</taxon>
        <taxon>Reduviidae</taxon>
        <taxon>Triatominae</taxon>
        <taxon>Rhodnius</taxon>
    </lineage>
</organism>
<dbReference type="VEuPathDB" id="VectorBase:RPRC001567"/>
<evidence type="ECO:0000313" key="1">
    <source>
        <dbReference type="EnsemblMetazoa" id="RPRC001567-PA"/>
    </source>
</evidence>
<sequence>MCLFTGDRCCRKNEDENPEGRQVFQLLESIDQYKTQQLERLRENYKLQVHKIKDNCVQQVEWICDSYQNQVKNLKDIRDYGTSHLSSMKDQYYEQVKRVKEYSNSQLNWVRENYVFQRNRIRKFSSHQVLRFRESYKYQQQTLNKLLENLPSLHLENCRSGSCSKSDSVCAGGGANVDDMEFEVYVKSNNDEECGSVYYTGSELSESPRVVQPQQKK</sequence>
<dbReference type="EMBL" id="ACPB03006490">
    <property type="status" value="NOT_ANNOTATED_CDS"/>
    <property type="molecule type" value="Genomic_DNA"/>
</dbReference>
<dbReference type="eggNOG" id="KOG0619">
    <property type="taxonomic scope" value="Eukaryota"/>
</dbReference>
<dbReference type="AlphaFoldDB" id="T1HC05"/>
<accession>T1HC05</accession>
<dbReference type="InParanoid" id="T1HC05"/>
<dbReference type="STRING" id="13249.T1HC05"/>
<dbReference type="EnsemblMetazoa" id="RPRC001567-RA">
    <property type="protein sequence ID" value="RPRC001567-PA"/>
    <property type="gene ID" value="RPRC001567"/>
</dbReference>
<name>T1HC05_RHOPR</name>
<protein>
    <submittedName>
        <fullName evidence="1">Uncharacterized protein</fullName>
    </submittedName>
</protein>
<dbReference type="HOGENOM" id="CLU_1273637_0_0_1"/>
<keyword evidence="2" id="KW-1185">Reference proteome</keyword>